<dbReference type="InterPro" id="IPR016035">
    <property type="entry name" value="Acyl_Trfase/lysoPLipase"/>
</dbReference>
<dbReference type="Proteomes" id="UP000290540">
    <property type="component" value="Unassembled WGS sequence"/>
</dbReference>
<keyword evidence="3" id="KW-0443">Lipid metabolism</keyword>
<reference evidence="6 7" key="1">
    <citation type="submission" date="2016-12" db="EMBL/GenBank/DDBJ databases">
        <title>Draft genome sequence of Fusarium oxysporum causing rot on Narcissus.</title>
        <authorList>
            <person name="Armitage A.D."/>
            <person name="Taylor A."/>
            <person name="Clarkson J.P."/>
            <person name="Harrison R.J."/>
            <person name="Jackson A.C."/>
        </authorList>
    </citation>
    <scope>NUCLEOTIDE SEQUENCE [LARGE SCALE GENOMIC DNA]</scope>
    <source>
        <strain evidence="6 7">N139</strain>
    </source>
</reference>
<dbReference type="Pfam" id="PF01734">
    <property type="entry name" value="Patatin"/>
    <property type="match status" value="1"/>
</dbReference>
<protein>
    <recommendedName>
        <fullName evidence="5">PNPLA domain-containing protein</fullName>
    </recommendedName>
</protein>
<evidence type="ECO:0000256" key="1">
    <source>
        <dbReference type="ARBA" id="ARBA00022801"/>
    </source>
</evidence>
<dbReference type="SUPFAM" id="SSF52151">
    <property type="entry name" value="FabD/lysophospholipase-like"/>
    <property type="match status" value="1"/>
</dbReference>
<dbReference type="GO" id="GO:0016042">
    <property type="term" value="P:lipid catabolic process"/>
    <property type="evidence" value="ECO:0007669"/>
    <property type="project" value="UniProtKB-KW"/>
</dbReference>
<keyword evidence="4" id="KW-0175">Coiled coil</keyword>
<dbReference type="PANTHER" id="PTHR24185:SF1">
    <property type="entry name" value="CALCIUM-INDEPENDENT PHOSPHOLIPASE A2-GAMMA"/>
    <property type="match status" value="1"/>
</dbReference>
<dbReference type="GO" id="GO:0019369">
    <property type="term" value="P:arachidonate metabolic process"/>
    <property type="evidence" value="ECO:0007669"/>
    <property type="project" value="TreeGrafter"/>
</dbReference>
<feature type="coiled-coil region" evidence="4">
    <location>
        <begin position="548"/>
        <end position="575"/>
    </location>
</feature>
<evidence type="ECO:0000256" key="2">
    <source>
        <dbReference type="ARBA" id="ARBA00022963"/>
    </source>
</evidence>
<dbReference type="Gene3D" id="3.40.1090.10">
    <property type="entry name" value="Cytosolic phospholipase A2 catalytic domain"/>
    <property type="match status" value="1"/>
</dbReference>
<organism evidence="6 7">
    <name type="scientific">Fusarium oxysporum f. sp. narcissi</name>
    <dbReference type="NCBI Taxonomy" id="451672"/>
    <lineage>
        <taxon>Eukaryota</taxon>
        <taxon>Fungi</taxon>
        <taxon>Dikarya</taxon>
        <taxon>Ascomycota</taxon>
        <taxon>Pezizomycotina</taxon>
        <taxon>Sordariomycetes</taxon>
        <taxon>Hypocreomycetidae</taxon>
        <taxon>Hypocreales</taxon>
        <taxon>Nectriaceae</taxon>
        <taxon>Fusarium</taxon>
        <taxon>Fusarium oxysporum species complex</taxon>
    </lineage>
</organism>
<evidence type="ECO:0000313" key="7">
    <source>
        <dbReference type="Proteomes" id="UP000290540"/>
    </source>
</evidence>
<evidence type="ECO:0000256" key="4">
    <source>
        <dbReference type="SAM" id="Coils"/>
    </source>
</evidence>
<keyword evidence="1" id="KW-0378">Hydrolase</keyword>
<accession>A0A4Q2V7S7</accession>
<sequence length="967" mass="109704">MEPGEDSLVKFCRLLRSFHCDRIPSDLLIRACEPRPTWSSNGEVVQKRPIEAGVCEWLVNFYNANKPLFYDPELETHNGSVELTLENGVTYFDVTNEGQPDLELDQHMSIAEERAMARERIAIVLQSFPSSNTEIIGEEMIDRLMDTAKSSVLPLLSALNDTDIEGWLLPKNLEARESYLFSLFEFLYQVVDVLGVDHPLLPLSLPRRILSTVPHDTLNNCIVFCKGIAEIFDGFAPSGHNALQFSFLSPHIKTDERSNAMIGYTLGMLLSNEAMLAETGGSNERLAEALSSWRPLSPSSPSTMEYLAATSFCSQSQLSSIRRPSSDTVDTKTLQGLVLSRRKLYKEAAEILNSTIRDIHLQYGRASMQLGIVTAELANCYNILRQEGLAEYCVRKTLQSRLDPSLSSRRDGIYLRFALADSFIGQARYNVAVPILQNIIDNSNISATFRMMSALRLAKSRRRIHEEAQKAFEQNSPLWTGLELLRHVPGVLIMEYVEELACNISEIPHTQLGHTKKTEELIKAVNSLLSNSSSFTASLSWGWYTKIQREYLRQLAKTEERIETHRNDKNVLNGEHGDVDNPIPDPRFPLEGDIDISDNEGPWSERLILAFDQAIDSFMDFGNRVFGQPRVFHEKSTLFLPRAKYSAVKAREAFKRTIENSTGSDSNFSADTEIFRYREDRTRTMAISWCIKGNMESEHIWRSYKSKRLDFVYASDPATIWQVARATSATPRFLNPIEINGAKFLDGGRVANNPSFMALQDISFQHSQTPAVFVSLGTGQVRLISSKRISRSDARTRGFFQKYTLELLRTIELPKMTNTERETEKWLELANQMGLEQAYRLDAEGDLYKFPFDDWRPAGTGLTTLRGITDITDEYLDNNAVRDIIDRIAKEAVRIRRARAKTVRWEDFAIDVNYTCPFCSDSHCYEVRRDLRDHLKDSHADRGMSDGEIVTALNEGRKYKGKDPAGV</sequence>
<dbReference type="GO" id="GO:0046486">
    <property type="term" value="P:glycerolipid metabolic process"/>
    <property type="evidence" value="ECO:0007669"/>
    <property type="project" value="UniProtKB-ARBA"/>
</dbReference>
<dbReference type="AlphaFoldDB" id="A0A4Q2V7S7"/>
<dbReference type="PANTHER" id="PTHR24185">
    <property type="entry name" value="CALCIUM-INDEPENDENT PHOSPHOLIPASE A2-GAMMA"/>
    <property type="match status" value="1"/>
</dbReference>
<feature type="domain" description="PNPLA" evidence="5">
    <location>
        <begin position="636"/>
        <end position="755"/>
    </location>
</feature>
<dbReference type="EMBL" id="MQTW01000403">
    <property type="protein sequence ID" value="RYC80263.1"/>
    <property type="molecule type" value="Genomic_DNA"/>
</dbReference>
<comment type="caution">
    <text evidence="6">The sequence shown here is derived from an EMBL/GenBank/DDBJ whole genome shotgun (WGS) entry which is preliminary data.</text>
</comment>
<dbReference type="GO" id="GO:0016020">
    <property type="term" value="C:membrane"/>
    <property type="evidence" value="ECO:0007669"/>
    <property type="project" value="TreeGrafter"/>
</dbReference>
<evidence type="ECO:0000313" key="6">
    <source>
        <dbReference type="EMBL" id="RYC80263.1"/>
    </source>
</evidence>
<dbReference type="InterPro" id="IPR002641">
    <property type="entry name" value="PNPLA_dom"/>
</dbReference>
<dbReference type="GO" id="GO:0047499">
    <property type="term" value="F:calcium-independent phospholipase A2 activity"/>
    <property type="evidence" value="ECO:0007669"/>
    <property type="project" value="TreeGrafter"/>
</dbReference>
<evidence type="ECO:0000259" key="5">
    <source>
        <dbReference type="Pfam" id="PF01734"/>
    </source>
</evidence>
<proteinExistence type="predicted"/>
<name>A0A4Q2V7S7_FUSOX</name>
<gene>
    <name evidence="6" type="ORF">BFJ63_vAg16848</name>
</gene>
<keyword evidence="2" id="KW-0442">Lipid degradation</keyword>
<evidence type="ECO:0000256" key="3">
    <source>
        <dbReference type="ARBA" id="ARBA00023098"/>
    </source>
</evidence>